<proteinExistence type="predicted"/>
<comment type="caution">
    <text evidence="1">The sequence shown here is derived from an EMBL/GenBank/DDBJ whole genome shotgun (WGS) entry which is preliminary data.</text>
</comment>
<dbReference type="RefSeq" id="WP_116070564.1">
    <property type="nucleotide sequence ID" value="NZ_BONB01000002.1"/>
</dbReference>
<dbReference type="PANTHER" id="PTHR36978:SF4">
    <property type="entry name" value="P-LOOP CONTAINING NUCLEOSIDE TRIPHOSPHATE HYDROLASE PROTEIN"/>
    <property type="match status" value="1"/>
</dbReference>
<dbReference type="Gene3D" id="3.40.50.300">
    <property type="entry name" value="P-loop containing nucleotide triphosphate hydrolases"/>
    <property type="match status" value="1"/>
</dbReference>
<name>A0A3D9ZR75_9ACTN</name>
<reference evidence="1 2" key="1">
    <citation type="submission" date="2018-08" db="EMBL/GenBank/DDBJ databases">
        <title>Sequencing the genomes of 1000 actinobacteria strains.</title>
        <authorList>
            <person name="Klenk H.-P."/>
        </authorList>
    </citation>
    <scope>NUCLEOTIDE SEQUENCE [LARGE SCALE GENOMIC DNA]</scope>
    <source>
        <strain evidence="1 2">DSM 44099</strain>
    </source>
</reference>
<evidence type="ECO:0000313" key="2">
    <source>
        <dbReference type="Proteomes" id="UP000256913"/>
    </source>
</evidence>
<dbReference type="SUPFAM" id="SSF52540">
    <property type="entry name" value="P-loop containing nucleoside triphosphate hydrolases"/>
    <property type="match status" value="1"/>
</dbReference>
<dbReference type="Proteomes" id="UP000256913">
    <property type="component" value="Unassembled WGS sequence"/>
</dbReference>
<dbReference type="EMBL" id="QUMQ01000001">
    <property type="protein sequence ID" value="REF99379.1"/>
    <property type="molecule type" value="Genomic_DNA"/>
</dbReference>
<dbReference type="OrthoDB" id="285690at2"/>
<dbReference type="InterPro" id="IPR027417">
    <property type="entry name" value="P-loop_NTPase"/>
</dbReference>
<protein>
    <recommendedName>
        <fullName evidence="3">Sulfotransferase family protein</fullName>
    </recommendedName>
</protein>
<keyword evidence="2" id="KW-1185">Reference proteome</keyword>
<evidence type="ECO:0000313" key="1">
    <source>
        <dbReference type="EMBL" id="REF99379.1"/>
    </source>
</evidence>
<sequence length="235" mass="26689">MKVIGAGLPRTATLAQRVFLETSGVGQCYHMTRVWEDLGQVKYWVDAFEGRPEWSEVFRGYAASVDWPGSFYWRELMVAYPDAKVILSTRDADSWAASIKSTIWSALFGDTLMRDLSTARARVVPEWAQYRELMMAMWQKSGLLASSEEAFDSAAVAKAMLAYNDEVRQTVPSDRLLVWTPADGWEKLCEFLDIPIHVPEIPMVNTEAMFVQRTCKASLDSLNQWFAENSEPEHS</sequence>
<dbReference type="InterPro" id="IPR040632">
    <property type="entry name" value="Sulfotransfer_4"/>
</dbReference>
<dbReference type="Pfam" id="PF17784">
    <property type="entry name" value="Sulfotransfer_4"/>
    <property type="match status" value="1"/>
</dbReference>
<dbReference type="AlphaFoldDB" id="A0A3D9ZR75"/>
<organism evidence="1 2">
    <name type="scientific">Asanoa ferruginea</name>
    <dbReference type="NCBI Taxonomy" id="53367"/>
    <lineage>
        <taxon>Bacteria</taxon>
        <taxon>Bacillati</taxon>
        <taxon>Actinomycetota</taxon>
        <taxon>Actinomycetes</taxon>
        <taxon>Micromonosporales</taxon>
        <taxon>Micromonosporaceae</taxon>
        <taxon>Asanoa</taxon>
    </lineage>
</organism>
<accession>A0A3D9ZR75</accession>
<gene>
    <name evidence="1" type="ORF">DFJ67_5415</name>
</gene>
<dbReference type="PANTHER" id="PTHR36978">
    <property type="entry name" value="P-LOOP CONTAINING NUCLEOTIDE TRIPHOSPHATE HYDROLASE"/>
    <property type="match status" value="1"/>
</dbReference>
<evidence type="ECO:0008006" key="3">
    <source>
        <dbReference type="Google" id="ProtNLM"/>
    </source>
</evidence>